<organism evidence="2 3">
    <name type="scientific">Glossina palpalis gambiensis</name>
    <dbReference type="NCBI Taxonomy" id="67801"/>
    <lineage>
        <taxon>Eukaryota</taxon>
        <taxon>Metazoa</taxon>
        <taxon>Ecdysozoa</taxon>
        <taxon>Arthropoda</taxon>
        <taxon>Hexapoda</taxon>
        <taxon>Insecta</taxon>
        <taxon>Pterygota</taxon>
        <taxon>Neoptera</taxon>
        <taxon>Endopterygota</taxon>
        <taxon>Diptera</taxon>
        <taxon>Brachycera</taxon>
        <taxon>Muscomorpha</taxon>
        <taxon>Hippoboscoidea</taxon>
        <taxon>Glossinidae</taxon>
        <taxon>Glossina</taxon>
    </lineage>
</organism>
<dbReference type="Proteomes" id="UP000092460">
    <property type="component" value="Unassembled WGS sequence"/>
</dbReference>
<dbReference type="EMBL" id="JXJN01023810">
    <property type="status" value="NOT_ANNOTATED_CDS"/>
    <property type="molecule type" value="Genomic_DNA"/>
</dbReference>
<accession>A0A1B0C0Y1</accession>
<sequence length="144" mass="15977">MSVIFGQKMVAVIVFDMVVLFAVVIIFVLLLLSKLADSADDDNDDDDCVDVLLKTILILNYVGRVDDSRSLALARLIDYNNDDDDDDVDNDDTDDNDDDEVVAVAEITLRIPATDTAFCVICSEQRNAPLPLQVTFELSFSRLL</sequence>
<dbReference type="VEuPathDB" id="VectorBase:GPPI046257"/>
<evidence type="ECO:0000313" key="2">
    <source>
        <dbReference type="EnsemblMetazoa" id="GPPI046257-PA"/>
    </source>
</evidence>
<keyword evidence="1" id="KW-0812">Transmembrane</keyword>
<evidence type="ECO:0000256" key="1">
    <source>
        <dbReference type="SAM" id="Phobius"/>
    </source>
</evidence>
<keyword evidence="3" id="KW-1185">Reference proteome</keyword>
<proteinExistence type="predicted"/>
<reference evidence="3" key="1">
    <citation type="submission" date="2015-01" db="EMBL/GenBank/DDBJ databases">
        <authorList>
            <person name="Aksoy S."/>
            <person name="Warren W."/>
            <person name="Wilson R.K."/>
        </authorList>
    </citation>
    <scope>NUCLEOTIDE SEQUENCE [LARGE SCALE GENOMIC DNA]</scope>
    <source>
        <strain evidence="3">IAEA</strain>
    </source>
</reference>
<feature type="transmembrane region" description="Helical" evidence="1">
    <location>
        <begin position="12"/>
        <end position="32"/>
    </location>
</feature>
<keyword evidence="1" id="KW-0472">Membrane</keyword>
<dbReference type="AlphaFoldDB" id="A0A1B0C0Y1"/>
<keyword evidence="1" id="KW-1133">Transmembrane helix</keyword>
<dbReference type="EnsemblMetazoa" id="GPPI046257-RA">
    <property type="protein sequence ID" value="GPPI046257-PA"/>
    <property type="gene ID" value="GPPI046257"/>
</dbReference>
<evidence type="ECO:0000313" key="3">
    <source>
        <dbReference type="Proteomes" id="UP000092460"/>
    </source>
</evidence>
<name>A0A1B0C0Y1_9MUSC</name>
<reference evidence="2" key="2">
    <citation type="submission" date="2020-05" db="UniProtKB">
        <authorList>
            <consortium name="EnsemblMetazoa"/>
        </authorList>
    </citation>
    <scope>IDENTIFICATION</scope>
    <source>
        <strain evidence="2">IAEA</strain>
    </source>
</reference>
<protein>
    <submittedName>
        <fullName evidence="2">Uncharacterized protein</fullName>
    </submittedName>
</protein>